<comment type="caution">
    <text evidence="2">The sequence shown here is derived from an EMBL/GenBank/DDBJ whole genome shotgun (WGS) entry which is preliminary data.</text>
</comment>
<keyword evidence="3" id="KW-1185">Reference proteome</keyword>
<dbReference type="EMBL" id="JACRSY010000001">
    <property type="protein sequence ID" value="MBC8578091.1"/>
    <property type="molecule type" value="Genomic_DNA"/>
</dbReference>
<accession>A0A926ID10</accession>
<reference evidence="2" key="1">
    <citation type="submission" date="2020-08" db="EMBL/GenBank/DDBJ databases">
        <title>Genome public.</title>
        <authorList>
            <person name="Liu C."/>
            <person name="Sun Q."/>
        </authorList>
    </citation>
    <scope>NUCLEOTIDE SEQUENCE</scope>
    <source>
        <strain evidence="2">NSJ-12</strain>
    </source>
</reference>
<name>A0A926ID10_9FIRM</name>
<protein>
    <submittedName>
        <fullName evidence="2">Nucleotidyltransferase family protein</fullName>
    </submittedName>
</protein>
<sequence>MRIHAIVLAAGLSTRFGDDKLAKLYKGQTVLNYLLNKLKELPFEEVYVVTNEKTYKLIDERLKFNILINKDAQQGISTSIRLGLQLSSECEAYCFIVADQLALKKETIADMLNTYKDNQTGILCASHRGELGNPVIFSNCYKEELMQLKGDVGGKKVLKKHLADVTLFEVSDKNELIDIDTKLDWNRLLMEEKSWSN</sequence>
<dbReference type="PANTHER" id="PTHR43777">
    <property type="entry name" value="MOLYBDENUM COFACTOR CYTIDYLYLTRANSFERASE"/>
    <property type="match status" value="1"/>
</dbReference>
<dbReference type="CDD" id="cd04182">
    <property type="entry name" value="GT_2_like_f"/>
    <property type="match status" value="1"/>
</dbReference>
<dbReference type="PANTHER" id="PTHR43777:SF1">
    <property type="entry name" value="MOLYBDENUM COFACTOR CYTIDYLYLTRANSFERASE"/>
    <property type="match status" value="1"/>
</dbReference>
<dbReference type="InterPro" id="IPR029044">
    <property type="entry name" value="Nucleotide-diphossugar_trans"/>
</dbReference>
<dbReference type="GO" id="GO:0016779">
    <property type="term" value="F:nucleotidyltransferase activity"/>
    <property type="evidence" value="ECO:0007669"/>
    <property type="project" value="UniProtKB-ARBA"/>
</dbReference>
<gene>
    <name evidence="2" type="ORF">H8718_00870</name>
</gene>
<feature type="domain" description="MobA-like NTP transferase" evidence="1">
    <location>
        <begin position="5"/>
        <end position="163"/>
    </location>
</feature>
<evidence type="ECO:0000259" key="1">
    <source>
        <dbReference type="Pfam" id="PF12804"/>
    </source>
</evidence>
<dbReference type="Gene3D" id="3.90.550.10">
    <property type="entry name" value="Spore Coat Polysaccharide Biosynthesis Protein SpsA, Chain A"/>
    <property type="match status" value="1"/>
</dbReference>
<proteinExistence type="predicted"/>
<dbReference type="Pfam" id="PF12804">
    <property type="entry name" value="NTP_transf_3"/>
    <property type="match status" value="1"/>
</dbReference>
<dbReference type="AlphaFoldDB" id="A0A926ID10"/>
<dbReference type="SUPFAM" id="SSF53448">
    <property type="entry name" value="Nucleotide-diphospho-sugar transferases"/>
    <property type="match status" value="1"/>
</dbReference>
<evidence type="ECO:0000313" key="2">
    <source>
        <dbReference type="EMBL" id="MBC8578091.1"/>
    </source>
</evidence>
<evidence type="ECO:0000313" key="3">
    <source>
        <dbReference type="Proteomes" id="UP000655830"/>
    </source>
</evidence>
<organism evidence="2 3">
    <name type="scientific">Zhenhengia yiwuensis</name>
    <dbReference type="NCBI Taxonomy" id="2763666"/>
    <lineage>
        <taxon>Bacteria</taxon>
        <taxon>Bacillati</taxon>
        <taxon>Bacillota</taxon>
        <taxon>Clostridia</taxon>
        <taxon>Lachnospirales</taxon>
        <taxon>Lachnospiraceae</taxon>
        <taxon>Zhenhengia</taxon>
    </lineage>
</organism>
<dbReference type="InterPro" id="IPR025877">
    <property type="entry name" value="MobA-like_NTP_Trfase"/>
</dbReference>
<dbReference type="Proteomes" id="UP000655830">
    <property type="component" value="Unassembled WGS sequence"/>
</dbReference>
<dbReference type="RefSeq" id="WP_249331167.1">
    <property type="nucleotide sequence ID" value="NZ_JACRSY010000001.1"/>
</dbReference>